<keyword evidence="6 8" id="KW-1133">Transmembrane helix</keyword>
<keyword evidence="10" id="KW-1185">Reference proteome</keyword>
<evidence type="ECO:0000256" key="2">
    <source>
        <dbReference type="ARBA" id="ARBA00006433"/>
    </source>
</evidence>
<protein>
    <submittedName>
        <fullName evidence="9">Arsenic transporter</fullName>
    </submittedName>
</protein>
<organism evidence="9 10">
    <name type="scientific">Pseudonocardia acidicola</name>
    <dbReference type="NCBI Taxonomy" id="2724939"/>
    <lineage>
        <taxon>Bacteria</taxon>
        <taxon>Bacillati</taxon>
        <taxon>Actinomycetota</taxon>
        <taxon>Actinomycetes</taxon>
        <taxon>Pseudonocardiales</taxon>
        <taxon>Pseudonocardiaceae</taxon>
        <taxon>Pseudonocardia</taxon>
    </lineage>
</organism>
<evidence type="ECO:0000256" key="7">
    <source>
        <dbReference type="ARBA" id="ARBA00023136"/>
    </source>
</evidence>
<dbReference type="PANTHER" id="PTHR43302:SF5">
    <property type="entry name" value="TRANSPORTER ARSB-RELATED"/>
    <property type="match status" value="1"/>
</dbReference>
<keyword evidence="5" id="KW-0059">Arsenical resistance</keyword>
<dbReference type="Proteomes" id="UP000820669">
    <property type="component" value="Unassembled WGS sequence"/>
</dbReference>
<keyword evidence="7 8" id="KW-0472">Membrane</keyword>
<dbReference type="InterPro" id="IPR000802">
    <property type="entry name" value="Arsenical_pump_ArsB"/>
</dbReference>
<evidence type="ECO:0000256" key="5">
    <source>
        <dbReference type="ARBA" id="ARBA00022849"/>
    </source>
</evidence>
<comment type="caution">
    <text evidence="9">The sequence shown here is derived from an EMBL/GenBank/DDBJ whole genome shotgun (WGS) entry which is preliminary data.</text>
</comment>
<comment type="similarity">
    <text evidence="2">Belongs to the ArsB family.</text>
</comment>
<dbReference type="PANTHER" id="PTHR43302">
    <property type="entry name" value="TRANSPORTER ARSB-RELATED"/>
    <property type="match status" value="1"/>
</dbReference>
<feature type="transmembrane region" description="Helical" evidence="8">
    <location>
        <begin position="168"/>
        <end position="190"/>
    </location>
</feature>
<gene>
    <name evidence="9" type="ORF">HF526_03555</name>
</gene>
<evidence type="ECO:0000256" key="3">
    <source>
        <dbReference type="ARBA" id="ARBA00022475"/>
    </source>
</evidence>
<reference evidence="9 10" key="1">
    <citation type="submission" date="2020-04" db="EMBL/GenBank/DDBJ databases">
        <authorList>
            <person name="Klaysubun C."/>
            <person name="Duangmal K."/>
            <person name="Lipun K."/>
        </authorList>
    </citation>
    <scope>NUCLEOTIDE SEQUENCE [LARGE SCALE GENOMIC DNA]</scope>
    <source>
        <strain evidence="9 10">K10HN5</strain>
    </source>
</reference>
<feature type="transmembrane region" description="Helical" evidence="8">
    <location>
        <begin position="353"/>
        <end position="377"/>
    </location>
</feature>
<feature type="transmembrane region" description="Helical" evidence="8">
    <location>
        <begin position="314"/>
        <end position="341"/>
    </location>
</feature>
<feature type="transmembrane region" description="Helical" evidence="8">
    <location>
        <begin position="222"/>
        <end position="239"/>
    </location>
</feature>
<evidence type="ECO:0000256" key="1">
    <source>
        <dbReference type="ARBA" id="ARBA00004651"/>
    </source>
</evidence>
<evidence type="ECO:0000256" key="4">
    <source>
        <dbReference type="ARBA" id="ARBA00022692"/>
    </source>
</evidence>
<name>A0ABX1S4A1_9PSEU</name>
<comment type="subcellular location">
    <subcellularLocation>
        <location evidence="1">Cell membrane</location>
        <topology evidence="1">Multi-pass membrane protein</topology>
    </subcellularLocation>
</comment>
<feature type="transmembrane region" description="Helical" evidence="8">
    <location>
        <begin position="58"/>
        <end position="79"/>
    </location>
</feature>
<keyword evidence="3" id="KW-1003">Cell membrane</keyword>
<feature type="transmembrane region" description="Helical" evidence="8">
    <location>
        <begin position="268"/>
        <end position="294"/>
    </location>
</feature>
<feature type="transmembrane region" description="Helical" evidence="8">
    <location>
        <begin position="91"/>
        <end position="110"/>
    </location>
</feature>
<keyword evidence="4 8" id="KW-0812">Transmembrane</keyword>
<evidence type="ECO:0000256" key="8">
    <source>
        <dbReference type="SAM" id="Phobius"/>
    </source>
</evidence>
<evidence type="ECO:0000313" key="9">
    <source>
        <dbReference type="EMBL" id="NMH96400.1"/>
    </source>
</evidence>
<sequence>MAAVGLLVVVLTVATLRPWRLPEAVAAVPAAVLAVVLGLLPMSRAVAEIRDLGPTVGFLAAILLLGHLADAEGVFRWLGARLAGASAGNPARLFGLVFVAAAGTTAVLSLDATVVLLTPVVVATATRLRLPARPQAYACVHLSNSASSILPVSNLTNLLAFGASGLSFLGFAALMALPWLATLAVEYLILRRFFADDLRTPAHRATGRPTAEQEAVERTPRLALAVLGLTLAGFGASSLVGVEPVWIAAAGAAVLSLRALARREITPLGLVTATAPLFCLFVLALGVVVAAVSANGLTTALRSILPAGPGEPGLLALLAVAGIAALLANLVNNLPATLVLLDALGPAPNPGLVLALLLGVNIGPNLSYIGSLATLLWRQVLTDRGHPPALRDLLRLGVLTVPLALAASVVALWLSLLAR</sequence>
<feature type="transmembrane region" description="Helical" evidence="8">
    <location>
        <begin position="397"/>
        <end position="418"/>
    </location>
</feature>
<proteinExistence type="inferred from homology"/>
<evidence type="ECO:0000313" key="10">
    <source>
        <dbReference type="Proteomes" id="UP000820669"/>
    </source>
</evidence>
<dbReference type="EMBL" id="JAAXLA010000004">
    <property type="protein sequence ID" value="NMH96400.1"/>
    <property type="molecule type" value="Genomic_DNA"/>
</dbReference>
<evidence type="ECO:0000256" key="6">
    <source>
        <dbReference type="ARBA" id="ARBA00022989"/>
    </source>
</evidence>
<accession>A0ABX1S4A1</accession>
<dbReference type="Pfam" id="PF02040">
    <property type="entry name" value="ArsB"/>
    <property type="match status" value="1"/>
</dbReference>
<dbReference type="RefSeq" id="WP_169379852.1">
    <property type="nucleotide sequence ID" value="NZ_JAAXLA010000004.1"/>
</dbReference>
<dbReference type="PRINTS" id="PR00758">
    <property type="entry name" value="ARSENICPUMP"/>
</dbReference>